<evidence type="ECO:0000313" key="1">
    <source>
        <dbReference type="EMBL" id="JAE23699.1"/>
    </source>
</evidence>
<dbReference type="AlphaFoldDB" id="A0A0A9GJX5"/>
<protein>
    <submittedName>
        <fullName evidence="1">Uncharacterized protein</fullName>
    </submittedName>
</protein>
<sequence length="63" mass="7064">MHRLVTVVLRSETDLEPPCGCRFGQSLDEWAPTILVRPCYVGQPADLVRFLCAMHALLRLTAP</sequence>
<dbReference type="EMBL" id="GBRH01174197">
    <property type="protein sequence ID" value="JAE23699.1"/>
    <property type="molecule type" value="Transcribed_RNA"/>
</dbReference>
<proteinExistence type="predicted"/>
<name>A0A0A9GJX5_ARUDO</name>
<reference evidence="1" key="1">
    <citation type="submission" date="2014-09" db="EMBL/GenBank/DDBJ databases">
        <authorList>
            <person name="Magalhaes I.L.F."/>
            <person name="Oliveira U."/>
            <person name="Santos F.R."/>
            <person name="Vidigal T.H.D.A."/>
            <person name="Brescovit A.D."/>
            <person name="Santos A.J."/>
        </authorList>
    </citation>
    <scope>NUCLEOTIDE SEQUENCE</scope>
    <source>
        <tissue evidence="1">Shoot tissue taken approximately 20 cm above the soil surface</tissue>
    </source>
</reference>
<organism evidence="1">
    <name type="scientific">Arundo donax</name>
    <name type="common">Giant reed</name>
    <name type="synonym">Donax arundinaceus</name>
    <dbReference type="NCBI Taxonomy" id="35708"/>
    <lineage>
        <taxon>Eukaryota</taxon>
        <taxon>Viridiplantae</taxon>
        <taxon>Streptophyta</taxon>
        <taxon>Embryophyta</taxon>
        <taxon>Tracheophyta</taxon>
        <taxon>Spermatophyta</taxon>
        <taxon>Magnoliopsida</taxon>
        <taxon>Liliopsida</taxon>
        <taxon>Poales</taxon>
        <taxon>Poaceae</taxon>
        <taxon>PACMAD clade</taxon>
        <taxon>Arundinoideae</taxon>
        <taxon>Arundineae</taxon>
        <taxon>Arundo</taxon>
    </lineage>
</organism>
<reference evidence="1" key="2">
    <citation type="journal article" date="2015" name="Data Brief">
        <title>Shoot transcriptome of the giant reed, Arundo donax.</title>
        <authorList>
            <person name="Barrero R.A."/>
            <person name="Guerrero F.D."/>
            <person name="Moolhuijzen P."/>
            <person name="Goolsby J.A."/>
            <person name="Tidwell J."/>
            <person name="Bellgard S.E."/>
            <person name="Bellgard M.I."/>
        </authorList>
    </citation>
    <scope>NUCLEOTIDE SEQUENCE</scope>
    <source>
        <tissue evidence="1">Shoot tissue taken approximately 20 cm above the soil surface</tissue>
    </source>
</reference>
<accession>A0A0A9GJX5</accession>